<gene>
    <name evidence="2" type="ORF">EST38_g3489</name>
</gene>
<comment type="caution">
    <text evidence="2">The sequence shown here is derived from an EMBL/GenBank/DDBJ whole genome shotgun (WGS) entry which is preliminary data.</text>
</comment>
<protein>
    <recommendedName>
        <fullName evidence="4">Sld7 C-terminal domain-containing protein</fullName>
    </recommendedName>
</protein>
<evidence type="ECO:0008006" key="4">
    <source>
        <dbReference type="Google" id="ProtNLM"/>
    </source>
</evidence>
<accession>A0A4Q2DS52</accession>
<feature type="region of interest" description="Disordered" evidence="1">
    <location>
        <begin position="225"/>
        <end position="261"/>
    </location>
</feature>
<proteinExistence type="predicted"/>
<reference evidence="2 3" key="1">
    <citation type="submission" date="2019-01" db="EMBL/GenBank/DDBJ databases">
        <title>Draft genome sequence of Psathyrella aberdarensis IHI B618.</title>
        <authorList>
            <person name="Buettner E."/>
            <person name="Kellner H."/>
        </authorList>
    </citation>
    <scope>NUCLEOTIDE SEQUENCE [LARGE SCALE GENOMIC DNA]</scope>
    <source>
        <strain evidence="2 3">IHI B618</strain>
    </source>
</reference>
<organism evidence="2 3">
    <name type="scientific">Candolleomyces aberdarensis</name>
    <dbReference type="NCBI Taxonomy" id="2316362"/>
    <lineage>
        <taxon>Eukaryota</taxon>
        <taxon>Fungi</taxon>
        <taxon>Dikarya</taxon>
        <taxon>Basidiomycota</taxon>
        <taxon>Agaricomycotina</taxon>
        <taxon>Agaricomycetes</taxon>
        <taxon>Agaricomycetidae</taxon>
        <taxon>Agaricales</taxon>
        <taxon>Agaricineae</taxon>
        <taxon>Psathyrellaceae</taxon>
        <taxon>Candolleomyces</taxon>
    </lineage>
</organism>
<dbReference type="OrthoDB" id="5599874at2759"/>
<evidence type="ECO:0000313" key="2">
    <source>
        <dbReference type="EMBL" id="RXW22371.1"/>
    </source>
</evidence>
<evidence type="ECO:0000313" key="3">
    <source>
        <dbReference type="Proteomes" id="UP000290288"/>
    </source>
</evidence>
<sequence length="365" mass="39389">MEHTVMCTIGQLPRAVTAACGNTMVYGVHGSPLREANDYYQGVIKLADVYMDGSGSVEMDIHPRAILTRIYFENMFCLKPFPNNGKAVGIRSDIGIKVALGDSDGPETTQIAVYAQVKPSDDLAEGKTPTIQLRVGRLTLRPPQQKLVRLPRPDDPIPRKPPIVFGRGDLKRVASGTLALNGGAKRPKLLGGGNSVSNLGSGVRLAATASSGDVFKVPELPKQAAKQAKEKEKAKEKEDVFGGVSEVGPAQGASAKAKRKTDELDELLELEEDDIDGGALERANKNKIKKATVSHLAQTKDPAKKGMVIDKNHPDFKEFYGAVYRGVCFAVRGRIRLESVDLAIVERLLKLHTKMYLTGLGPPAT</sequence>
<dbReference type="AlphaFoldDB" id="A0A4Q2DS52"/>
<dbReference type="EMBL" id="SDEE01000074">
    <property type="protein sequence ID" value="RXW22371.1"/>
    <property type="molecule type" value="Genomic_DNA"/>
</dbReference>
<evidence type="ECO:0000256" key="1">
    <source>
        <dbReference type="SAM" id="MobiDB-lite"/>
    </source>
</evidence>
<dbReference type="Proteomes" id="UP000290288">
    <property type="component" value="Unassembled WGS sequence"/>
</dbReference>
<name>A0A4Q2DS52_9AGAR</name>
<feature type="compositionally biased region" description="Basic and acidic residues" evidence="1">
    <location>
        <begin position="227"/>
        <end position="240"/>
    </location>
</feature>
<keyword evidence="3" id="KW-1185">Reference proteome</keyword>